<accession>A0A399ESI2</accession>
<organism evidence="2 3">
    <name type="scientific">Calidithermus terrae</name>
    <dbReference type="NCBI Taxonomy" id="1408545"/>
    <lineage>
        <taxon>Bacteria</taxon>
        <taxon>Thermotogati</taxon>
        <taxon>Deinococcota</taxon>
        <taxon>Deinococci</taxon>
        <taxon>Thermales</taxon>
        <taxon>Thermaceae</taxon>
        <taxon>Calidithermus</taxon>
    </lineage>
</organism>
<dbReference type="InterPro" id="IPR050887">
    <property type="entry name" value="Beta-mannosidase_GH2"/>
</dbReference>
<dbReference type="AlphaFoldDB" id="A0A399ESI2"/>
<dbReference type="SUPFAM" id="SSF49303">
    <property type="entry name" value="beta-Galactosidase/glucuronidase domain"/>
    <property type="match status" value="1"/>
</dbReference>
<dbReference type="GO" id="GO:0004567">
    <property type="term" value="F:beta-mannosidase activity"/>
    <property type="evidence" value="ECO:0007669"/>
    <property type="project" value="TreeGrafter"/>
</dbReference>
<dbReference type="SUPFAM" id="SSF51445">
    <property type="entry name" value="(Trans)glycosidases"/>
    <property type="match status" value="1"/>
</dbReference>
<dbReference type="EMBL" id="QXDL01000057">
    <property type="protein sequence ID" value="RIH85542.1"/>
    <property type="molecule type" value="Genomic_DNA"/>
</dbReference>
<evidence type="ECO:0000313" key="2">
    <source>
        <dbReference type="EMBL" id="RIH85542.1"/>
    </source>
</evidence>
<comment type="caution">
    <text evidence="2">The sequence shown here is derived from an EMBL/GenBank/DDBJ whole genome shotgun (WGS) entry which is preliminary data.</text>
</comment>
<sequence length="358" mass="40088">MALERPHDLHDVHGPWHYRGLRDTYAPFHRSTALFHSEFGCQGAAYPATLRRFAGEQHPFPPDDTNPLFVHHGAWWLMRHRVEEVFGPVADYASYWRLSQALQAEVIRYAVHANRRRYPACSGALVWQLGEPWPGAHNTALVDHYGHPKLAYFAASSAFAPAFAGLWYATPQQPERLEFTPEVLCDRPFAGRLELEVRGLEGALLERLEFPVAAERHQALGPYRRPWATPAVLARVSLRDERGGEVSRNEYLFTRSTLEPLRSLPATRLEVELEGGGLAVRNAGAVPAYWVALEALTPGYHVRPGDGGFHLLPGERRRLGLEACRRASPDPDTLNAPVEPLRLRLGALNAPGHRLEVG</sequence>
<name>A0A399ESI2_9DEIN</name>
<evidence type="ECO:0000313" key="3">
    <source>
        <dbReference type="Proteomes" id="UP000265715"/>
    </source>
</evidence>
<dbReference type="PANTHER" id="PTHR43730:SF1">
    <property type="entry name" value="BETA-MANNOSIDASE"/>
    <property type="match status" value="1"/>
</dbReference>
<keyword evidence="1" id="KW-0326">Glycosidase</keyword>
<dbReference type="GO" id="GO:0006516">
    <property type="term" value="P:glycoprotein catabolic process"/>
    <property type="evidence" value="ECO:0007669"/>
    <property type="project" value="TreeGrafter"/>
</dbReference>
<dbReference type="Proteomes" id="UP000265715">
    <property type="component" value="Unassembled WGS sequence"/>
</dbReference>
<reference evidence="2 3" key="1">
    <citation type="submission" date="2018-08" db="EMBL/GenBank/DDBJ databases">
        <title>Meiothermus terrae DSM 26712 genome sequencing project.</title>
        <authorList>
            <person name="Da Costa M.S."/>
            <person name="Albuquerque L."/>
            <person name="Raposo P."/>
            <person name="Froufe H.J.C."/>
            <person name="Barroso C.S."/>
            <person name="Egas C."/>
        </authorList>
    </citation>
    <scope>NUCLEOTIDE SEQUENCE [LARGE SCALE GENOMIC DNA]</scope>
    <source>
        <strain evidence="2 3">DSM 26712</strain>
    </source>
</reference>
<keyword evidence="3" id="KW-1185">Reference proteome</keyword>
<dbReference type="InterPro" id="IPR017853">
    <property type="entry name" value="GH"/>
</dbReference>
<dbReference type="InterPro" id="IPR036156">
    <property type="entry name" value="Beta-gal/glucu_dom_sf"/>
</dbReference>
<evidence type="ECO:0008006" key="4">
    <source>
        <dbReference type="Google" id="ProtNLM"/>
    </source>
</evidence>
<proteinExistence type="predicted"/>
<dbReference type="PANTHER" id="PTHR43730">
    <property type="entry name" value="BETA-MANNOSIDASE"/>
    <property type="match status" value="1"/>
</dbReference>
<evidence type="ECO:0000256" key="1">
    <source>
        <dbReference type="ARBA" id="ARBA00023295"/>
    </source>
</evidence>
<dbReference type="Gene3D" id="3.20.20.80">
    <property type="entry name" value="Glycosidases"/>
    <property type="match status" value="1"/>
</dbReference>
<protein>
    <recommendedName>
        <fullName evidence="4">Beta-mannosidase</fullName>
    </recommendedName>
</protein>
<gene>
    <name evidence="2" type="ORF">Mterra_01687</name>
</gene>
<keyword evidence="1" id="KW-0378">Hydrolase</keyword>